<dbReference type="PANTHER" id="PTHR44656:SF7">
    <property type="entry name" value="DEHYDROGENASE_REDUCTASE SDR FAMILY MEMBER 12"/>
    <property type="match status" value="1"/>
</dbReference>
<evidence type="ECO:0000313" key="6">
    <source>
        <dbReference type="Proteomes" id="UP000601435"/>
    </source>
</evidence>
<evidence type="ECO:0000259" key="4">
    <source>
        <dbReference type="PROSITE" id="PS51746"/>
    </source>
</evidence>
<dbReference type="InterPro" id="IPR000297">
    <property type="entry name" value="PPIase_PpiC"/>
</dbReference>
<dbReference type="SUPFAM" id="SSF81606">
    <property type="entry name" value="PP2C-like"/>
    <property type="match status" value="1"/>
</dbReference>
<feature type="domain" description="PPM-type phosphatase" evidence="4">
    <location>
        <begin position="499"/>
        <end position="959"/>
    </location>
</feature>
<keyword evidence="1" id="KW-0413">Isomerase</keyword>
<dbReference type="SUPFAM" id="SSF50814">
    <property type="entry name" value="Lipocalins"/>
    <property type="match status" value="1"/>
</dbReference>
<feature type="region of interest" description="Disordered" evidence="2">
    <location>
        <begin position="317"/>
        <end position="336"/>
    </location>
</feature>
<dbReference type="Pfam" id="PF00481">
    <property type="entry name" value="PP2C"/>
    <property type="match status" value="1"/>
</dbReference>
<accession>A0A812QBD1</accession>
<protein>
    <submittedName>
        <fullName evidence="5">DHRS12 protein</fullName>
    </submittedName>
</protein>
<dbReference type="Gene3D" id="3.60.40.10">
    <property type="entry name" value="PPM-type phosphatase domain"/>
    <property type="match status" value="1"/>
</dbReference>
<dbReference type="EMBL" id="CAJNJA010016686">
    <property type="protein sequence ID" value="CAE7385937.1"/>
    <property type="molecule type" value="Genomic_DNA"/>
</dbReference>
<dbReference type="InterPro" id="IPR036457">
    <property type="entry name" value="PPM-type-like_dom_sf"/>
</dbReference>
<dbReference type="PROSITE" id="PS51746">
    <property type="entry name" value="PPM_2"/>
    <property type="match status" value="1"/>
</dbReference>
<dbReference type="PROSITE" id="PS50198">
    <property type="entry name" value="PPIC_PPIASE_2"/>
    <property type="match status" value="1"/>
</dbReference>
<dbReference type="Pfam" id="PF08212">
    <property type="entry name" value="Lipocalin_2"/>
    <property type="match status" value="1"/>
</dbReference>
<dbReference type="InterPro" id="IPR000566">
    <property type="entry name" value="Lipocln_cytosolic_FA-bd_dom"/>
</dbReference>
<keyword evidence="6" id="KW-1185">Reference proteome</keyword>
<dbReference type="SUPFAM" id="SSF54534">
    <property type="entry name" value="FKBP-like"/>
    <property type="match status" value="1"/>
</dbReference>
<dbReference type="InterPro" id="IPR012674">
    <property type="entry name" value="Calycin"/>
</dbReference>
<gene>
    <name evidence="5" type="primary">DHRS12</name>
    <name evidence="5" type="ORF">SNEC2469_LOCUS10460</name>
</gene>
<dbReference type="PANTHER" id="PTHR44656">
    <property type="entry name" value="DEHYDROGENASE/REDUCTASE SDR FAMILY MEMBER 12"/>
    <property type="match status" value="1"/>
</dbReference>
<feature type="region of interest" description="Disordered" evidence="2">
    <location>
        <begin position="966"/>
        <end position="988"/>
    </location>
</feature>
<evidence type="ECO:0000259" key="3">
    <source>
        <dbReference type="PROSITE" id="PS50198"/>
    </source>
</evidence>
<dbReference type="Gene3D" id="3.10.50.40">
    <property type="match status" value="1"/>
</dbReference>
<dbReference type="Gene3D" id="2.40.128.20">
    <property type="match status" value="1"/>
</dbReference>
<dbReference type="GO" id="GO:0003755">
    <property type="term" value="F:peptidyl-prolyl cis-trans isomerase activity"/>
    <property type="evidence" value="ECO:0007669"/>
    <property type="project" value="UniProtKB-KW"/>
</dbReference>
<dbReference type="SUPFAM" id="SSF51735">
    <property type="entry name" value="NAD(P)-binding Rossmann-fold domains"/>
    <property type="match status" value="1"/>
</dbReference>
<proteinExistence type="predicted"/>
<evidence type="ECO:0000256" key="2">
    <source>
        <dbReference type="SAM" id="MobiDB-lite"/>
    </source>
</evidence>
<feature type="domain" description="PpiC" evidence="3">
    <location>
        <begin position="991"/>
        <end position="1107"/>
    </location>
</feature>
<dbReference type="OrthoDB" id="417891at2759"/>
<dbReference type="Proteomes" id="UP000601435">
    <property type="component" value="Unassembled WGS sequence"/>
</dbReference>
<dbReference type="InterPro" id="IPR046357">
    <property type="entry name" value="PPIase_dom_sf"/>
</dbReference>
<sequence length="1421" mass="154527">MSLRVLQFETVGGWAAPGSTCQNAAPIQGLSARQQFESSLTQQRLDCLLCGEQRFCHQRSITENVEETFAANLLWGTYLLGTLALPLLQLSNGRLVVVSSWEMYATALPALPQLTSDGKAEAVLTWCVCHACPPDSSAQERVNALDAGNCPVTKLRPALWNGRVCAYVDRCFCSCMSSTMADQILLDLSCISSTMWGYNEEGNRAAHGMPPEVEGREGGRQGGRGPAPGSAWVKFRATQVLGGSAAGIFSSTPPEFVQKDNSNQEREAEEVEAVACRFGDLTWKQQGVPPPDFSVINDDAGPSVRAELSLFTRHGPEGVHESRVRGPRRKTVPEARKDGSQLLRVAFATNGSRADIKSKIAELEVTQWSAADLLGEDVDEGAERRLPEFTTATQAEKFKEQEKSVSSLREWIYAKKEEQLENFQPSGPSWSLAGQAMAVPRLPGVWYVHERQQEGGRPLPWLFFNASSGKYYRRVHGTTGSWVQAGTPHNPISEPITMLTSVLCQPAEGGRKDDLAVALVDLPRTAQALKQPVPFIDKPASLFVMVDGLRSSSVASEFCAKRFHSQILPRLSCRSDPLEDHELVAIVQDSLESLDFALLESTARYSGCGLAVALLMGRRLVVGTLGDCRVFLCTRGFPAKGSTAKRPAGWEARQLANGEDARAASAKRLSDAYSRLEPGPLRASSASPELLASQPNDVERALLRIDAAAHPFAALGLSVAACQGGISSLRQAVADCEAVLTPALSADGQQDRARRALSRVQEAAAEVESFMGMDVYVTQILAELYYLIDEEGGIPSPKRAAALLGVEPGCGEAAAQAGIDRRYRALLAQLAAVSPGHSQRAFRVLAELADAAARPSTPPLWIPSGDRSVRVTRSLGFRDLKRPRPLVGLELSSEIVRLDDGPQLLALLSDGARGLSEQRLAEVAAVHHSRPKAASMRIAADAASSAQPGEAVGVIAAALQVGTETESNPAADAKGPEAKKRKVEHVTPGGKRKVRVASLLLKYAGVSEADSYARRKAPANRSQVDAEKQLLQVLEALSQDAKTGEAKDLGLRFAAKCEALSDCKSATNKPHADLGWVLEGQFGKDFDAVAFDLDVGGLSDIFTTARGEYDGFLAFAYTKRAQVLLCEHWATEFPEVKAVSCHPGWVEDRLSHDMYGESAVLLEPMRDAWAGAEGIAWLCTTASRNLVSGAFYLDKEPQSKHLAGPFFSEGTATHNSSTDVHLFLVCLQEWSHGQRVATVRRPAKSGFPPLQDAAVTDGSRFQLNKFMGFWYVLWHIPSTLDKAWSNIVRDYKLDASQSVVTARQISREGEKRIIHEEHLAVMGSQSEFQRQPQVGASSRLLPRYVVLYCSDNAKVGMMGTSDRSKLWIMSREPTMEPQSLQKLREHAKKFGFRLTDLISVPQQWRQDKASKQNDPGCCPRV</sequence>
<dbReference type="InterPro" id="IPR001932">
    <property type="entry name" value="PPM-type_phosphatase-like_dom"/>
</dbReference>
<keyword evidence="1" id="KW-0697">Rotamase</keyword>
<feature type="region of interest" description="Disordered" evidence="2">
    <location>
        <begin position="206"/>
        <end position="228"/>
    </location>
</feature>
<name>A0A812QBD1_9DINO</name>
<reference evidence="5" key="1">
    <citation type="submission" date="2021-02" db="EMBL/GenBank/DDBJ databases">
        <authorList>
            <person name="Dougan E. K."/>
            <person name="Rhodes N."/>
            <person name="Thang M."/>
            <person name="Chan C."/>
        </authorList>
    </citation>
    <scope>NUCLEOTIDE SEQUENCE</scope>
</reference>
<evidence type="ECO:0000256" key="1">
    <source>
        <dbReference type="PROSITE-ProRule" id="PRU00278"/>
    </source>
</evidence>
<dbReference type="Pfam" id="PF00639">
    <property type="entry name" value="Rotamase"/>
    <property type="match status" value="1"/>
</dbReference>
<organism evidence="5 6">
    <name type="scientific">Symbiodinium necroappetens</name>
    <dbReference type="NCBI Taxonomy" id="1628268"/>
    <lineage>
        <taxon>Eukaryota</taxon>
        <taxon>Sar</taxon>
        <taxon>Alveolata</taxon>
        <taxon>Dinophyceae</taxon>
        <taxon>Suessiales</taxon>
        <taxon>Symbiodiniaceae</taxon>
        <taxon>Symbiodinium</taxon>
    </lineage>
</organism>
<evidence type="ECO:0000313" key="5">
    <source>
        <dbReference type="EMBL" id="CAE7385937.1"/>
    </source>
</evidence>
<comment type="caution">
    <text evidence="5">The sequence shown here is derived from an EMBL/GenBank/DDBJ whole genome shotgun (WGS) entry which is preliminary data.</text>
</comment>
<dbReference type="InterPro" id="IPR052992">
    <property type="entry name" value="SDR_member_12"/>
</dbReference>
<dbReference type="InterPro" id="IPR036291">
    <property type="entry name" value="NAD(P)-bd_dom_sf"/>
</dbReference>